<dbReference type="FunFam" id="1.25.10.10:FF:000342">
    <property type="entry name" value="Serine/threonine-protein kinase VPS15"/>
    <property type="match status" value="1"/>
</dbReference>
<dbReference type="EC" id="2.7.11.1" evidence="1"/>
<keyword evidence="8" id="KW-0067">ATP-binding</keyword>
<dbReference type="PROSITE" id="PS50082">
    <property type="entry name" value="WD_REPEATS_2"/>
    <property type="match status" value="2"/>
</dbReference>
<dbReference type="InterPro" id="IPR015943">
    <property type="entry name" value="WD40/YVTN_repeat-like_dom_sf"/>
</dbReference>
<dbReference type="InterPro" id="IPR021133">
    <property type="entry name" value="HEAT_type_2"/>
</dbReference>
<proteinExistence type="predicted"/>
<dbReference type="GO" id="GO:0034271">
    <property type="term" value="C:phosphatidylinositol 3-kinase complex, class III, type I"/>
    <property type="evidence" value="ECO:0007669"/>
    <property type="project" value="TreeGrafter"/>
</dbReference>
<feature type="compositionally biased region" description="Polar residues" evidence="11">
    <location>
        <begin position="807"/>
        <end position="829"/>
    </location>
</feature>
<evidence type="ECO:0000256" key="8">
    <source>
        <dbReference type="ARBA" id="ARBA00022840"/>
    </source>
</evidence>
<feature type="region of interest" description="Disordered" evidence="11">
    <location>
        <begin position="807"/>
        <end position="833"/>
    </location>
</feature>
<keyword evidence="6" id="KW-0547">Nucleotide-binding</keyword>
<accession>A0A8H7RIY0</accession>
<dbReference type="Pfam" id="PF00400">
    <property type="entry name" value="WD40"/>
    <property type="match status" value="2"/>
</dbReference>
<evidence type="ECO:0000256" key="1">
    <source>
        <dbReference type="ARBA" id="ARBA00012513"/>
    </source>
</evidence>
<dbReference type="PROSITE" id="PS50294">
    <property type="entry name" value="WD_REPEATS_REGION"/>
    <property type="match status" value="1"/>
</dbReference>
<dbReference type="FunFam" id="1.10.510.10:FF:000497">
    <property type="entry name" value="Phosphoinositide 3-kinase regulatory subunit"/>
    <property type="match status" value="1"/>
</dbReference>
<dbReference type="Gene3D" id="1.25.10.10">
    <property type="entry name" value="Leucine-rich Repeat Variant"/>
    <property type="match status" value="2"/>
</dbReference>
<feature type="non-terminal residue" evidence="13">
    <location>
        <position position="1532"/>
    </location>
</feature>
<dbReference type="InterPro" id="IPR036322">
    <property type="entry name" value="WD40_repeat_dom_sf"/>
</dbReference>
<dbReference type="SUPFAM" id="SSF56112">
    <property type="entry name" value="Protein kinase-like (PK-like)"/>
    <property type="match status" value="1"/>
</dbReference>
<dbReference type="InterPro" id="IPR011989">
    <property type="entry name" value="ARM-like"/>
</dbReference>
<evidence type="ECO:0000256" key="6">
    <source>
        <dbReference type="ARBA" id="ARBA00022741"/>
    </source>
</evidence>
<evidence type="ECO:0000256" key="10">
    <source>
        <dbReference type="PROSITE-ProRule" id="PRU00221"/>
    </source>
</evidence>
<keyword evidence="3 10" id="KW-0853">WD repeat</keyword>
<dbReference type="GO" id="GO:0016236">
    <property type="term" value="P:macroautophagy"/>
    <property type="evidence" value="ECO:0007669"/>
    <property type="project" value="InterPro"/>
</dbReference>
<protein>
    <recommendedName>
        <fullName evidence="1">non-specific serine/threonine protein kinase</fullName>
        <ecNumber evidence="1">2.7.11.1</ecNumber>
    </recommendedName>
</protein>
<dbReference type="InterPro" id="IPR008271">
    <property type="entry name" value="Ser/Thr_kinase_AS"/>
</dbReference>
<feature type="domain" description="Protein kinase" evidence="12">
    <location>
        <begin position="34"/>
        <end position="317"/>
    </location>
</feature>
<evidence type="ECO:0000256" key="2">
    <source>
        <dbReference type="ARBA" id="ARBA00022527"/>
    </source>
</evidence>
<dbReference type="Gene3D" id="2.130.10.10">
    <property type="entry name" value="YVTN repeat-like/Quinoprotein amine dehydrogenase"/>
    <property type="match status" value="2"/>
</dbReference>
<dbReference type="InterPro" id="IPR011009">
    <property type="entry name" value="Kinase-like_dom_sf"/>
</dbReference>
<keyword evidence="14" id="KW-1185">Reference proteome</keyword>
<dbReference type="GO" id="GO:0006623">
    <property type="term" value="P:protein targeting to vacuole"/>
    <property type="evidence" value="ECO:0007669"/>
    <property type="project" value="TreeGrafter"/>
</dbReference>
<dbReference type="GO" id="GO:0005524">
    <property type="term" value="F:ATP binding"/>
    <property type="evidence" value="ECO:0007669"/>
    <property type="project" value="UniProtKB-KW"/>
</dbReference>
<evidence type="ECO:0000313" key="13">
    <source>
        <dbReference type="EMBL" id="KAG2210496.1"/>
    </source>
</evidence>
<dbReference type="InterPro" id="IPR001680">
    <property type="entry name" value="WD40_rpt"/>
</dbReference>
<evidence type="ECO:0000256" key="3">
    <source>
        <dbReference type="ARBA" id="ARBA00022574"/>
    </source>
</evidence>
<keyword evidence="5" id="KW-0677">Repeat</keyword>
<evidence type="ECO:0000259" key="12">
    <source>
        <dbReference type="PROSITE" id="PS50011"/>
    </source>
</evidence>
<evidence type="ECO:0000256" key="5">
    <source>
        <dbReference type="ARBA" id="ARBA00022737"/>
    </source>
</evidence>
<organism evidence="13 14">
    <name type="scientific">Mucor saturninus</name>
    <dbReference type="NCBI Taxonomy" id="64648"/>
    <lineage>
        <taxon>Eukaryota</taxon>
        <taxon>Fungi</taxon>
        <taxon>Fungi incertae sedis</taxon>
        <taxon>Mucoromycota</taxon>
        <taxon>Mucoromycotina</taxon>
        <taxon>Mucoromycetes</taxon>
        <taxon>Mucorales</taxon>
        <taxon>Mucorineae</taxon>
        <taxon>Mucoraceae</taxon>
        <taxon>Mucor</taxon>
    </lineage>
</organism>
<dbReference type="EMBL" id="JAEPRD010000011">
    <property type="protein sequence ID" value="KAG2210496.1"/>
    <property type="molecule type" value="Genomic_DNA"/>
</dbReference>
<dbReference type="Pfam" id="PF00069">
    <property type="entry name" value="Pkinase"/>
    <property type="match status" value="1"/>
</dbReference>
<dbReference type="SUPFAM" id="SSF50978">
    <property type="entry name" value="WD40 repeat-like"/>
    <property type="match status" value="1"/>
</dbReference>
<dbReference type="Pfam" id="PF22956">
    <property type="entry name" value="VPS15-like_hel"/>
    <property type="match status" value="1"/>
</dbReference>
<reference evidence="13" key="1">
    <citation type="submission" date="2020-12" db="EMBL/GenBank/DDBJ databases">
        <title>Metabolic potential, ecology and presence of endohyphal bacteria is reflected in genomic diversity of Mucoromycotina.</title>
        <authorList>
            <person name="Muszewska A."/>
            <person name="Okrasinska A."/>
            <person name="Steczkiewicz K."/>
            <person name="Drgas O."/>
            <person name="Orlowska M."/>
            <person name="Perlinska-Lenart U."/>
            <person name="Aleksandrzak-Piekarczyk T."/>
            <person name="Szatraj K."/>
            <person name="Zielenkiewicz U."/>
            <person name="Pilsyk S."/>
            <person name="Malc E."/>
            <person name="Mieczkowski P."/>
            <person name="Kruszewska J.S."/>
            <person name="Biernat P."/>
            <person name="Pawlowska J."/>
        </authorList>
    </citation>
    <scope>NUCLEOTIDE SEQUENCE</scope>
    <source>
        <strain evidence="13">WA0000017839</strain>
    </source>
</reference>
<dbReference type="GO" id="GO:0071561">
    <property type="term" value="C:nucleus-vacuole junction"/>
    <property type="evidence" value="ECO:0007669"/>
    <property type="project" value="TreeGrafter"/>
</dbReference>
<dbReference type="GO" id="GO:0045324">
    <property type="term" value="P:late endosome to vacuole transport"/>
    <property type="evidence" value="ECO:0007669"/>
    <property type="project" value="InterPro"/>
</dbReference>
<dbReference type="OrthoDB" id="242910at2759"/>
<dbReference type="Proteomes" id="UP000603453">
    <property type="component" value="Unassembled WGS sequence"/>
</dbReference>
<dbReference type="SMART" id="SM00320">
    <property type="entry name" value="WD40"/>
    <property type="match status" value="5"/>
</dbReference>
<dbReference type="InterPro" id="IPR045162">
    <property type="entry name" value="Vps15-like"/>
</dbReference>
<dbReference type="GO" id="GO:0034272">
    <property type="term" value="C:phosphatidylinositol 3-kinase complex, class III, type II"/>
    <property type="evidence" value="ECO:0007669"/>
    <property type="project" value="TreeGrafter"/>
</dbReference>
<keyword evidence="7" id="KW-0418">Kinase</keyword>
<dbReference type="InterPro" id="IPR016024">
    <property type="entry name" value="ARM-type_fold"/>
</dbReference>
<evidence type="ECO:0000256" key="4">
    <source>
        <dbReference type="ARBA" id="ARBA00022679"/>
    </source>
</evidence>
<dbReference type="PROSITE" id="PS50077">
    <property type="entry name" value="HEAT_REPEAT"/>
    <property type="match status" value="1"/>
</dbReference>
<dbReference type="GO" id="GO:0005770">
    <property type="term" value="C:late endosome"/>
    <property type="evidence" value="ECO:0007669"/>
    <property type="project" value="TreeGrafter"/>
</dbReference>
<sequence>EKGTFYLFFIFLPVLTNNSKTGWVTTYPTLQILQLLEAIIGAARFMKTLRGRHKDGYVVIKLFIKPESGMSLLKQVKKFNEEREALINVPNAFYFQRILNTDRAALLVRQYLYSSLYDRISTRPFLTVIEKKWIAYQLLKGVADSHARNVYHGDIKTENVLVTSWNWVFLVDYAFYKPTYLPEDNPADFSFFFDTSYRRTCYIAPERFYKSGTEIDQRMKKMAVNDYKSELTPAMDIFSVGCVIAELFLEGTPLFTLSQLFKYRSGEYNPDTSLEKIEDKNIRDMVKHMIQIDPTSRVTADEYLAEWHGKSFPHYFYSFLYQHMSTMIDKIDHQHPQAESTIMSALSSAYPSVNSKNSTNADEKIDRVFYDFEKIMYYISFPCDDLSNDGEKRRARTELSNTTTASSILLPPTSNIPNFSSSTENPPISYKPGEEGSLILLSFICSMIRNTLYPSSKLKALDILLALAERLPDDVKLDRLVPYLIVLLTDEASLVRANAIKTLTQVLCMVESISPINARIFPEYIIPSIRPFSTDPDVLVRSTYASCIALLAETALRFLEMTQLLKTDTIYPVADTDTEDLDFESAYDSSLQDLHAVIQEQATILLIDSESSVKRALLTNITCLCVFFGRQKANDVLLSHMITYLNDKDWMLRSAFFESIKGVGTFVGARSLEEYILPLMIQALTDAEEFVVEKVLNSLTSLADLGLFQKMKLWELVGIVWPLLCHPNEWIRNGAVGFISSTAKHLPKTDVWCIVYPLIRPFLRSDIADINEESLLQNMETPIPRQVYEQAIIWATKATPRSNFWKTQITKPTKQAASTSKSPRASSIHPSERKDSLFSSFLDNEMHDNSKEDELHLERLRAFGMSVEDEEKLRFMREYIFKVSKTKISRPKTVDDFNMEKENSYLTFFFLSRATNKTQTSVIPRSIVQSRSRDDLCKISRVANQPHIQALATSSTTANKENHNHHERSSSIPIIKTGNRAINSPIPSPSDYTYGSSIPRSLERPKSVILTMDAVKSKPVHINDPVELSIMTKDSKSNSDETENTEYLYDISSVGYAHLQKLLYKIAMEAFPPHIPEFSADPLVMKRIRRLTQGTPIAKNINSWKPEGTLVAHFTEHTATVNQLAISWDNLLFASCSDDGTVRIWDCSRFEKNVTNRSRATYSQQGGRIKCLTFIQQTYSIAAASDNGSIHVFRVDIRNAGQALKFSKCVTVREYQLVDEHAIILKHFTSNASNTMAGSKSILMFATTKGNIYALDLLTMEIIWKLENPKSHGIITAMTMDRLNTWLLVGTMRGILTMYDLRFQIPLKSWLHPSKSRISALVLNHDPRTENKHVMIAAGRNEVSVWDIVSLQCVEVFAVKAGDEKTTGVMLEAYKALEAPRDTDILIHSFTNHESKFEENSIRAVASPFDCKFMITGGQDRKIRFWDTSRVENSGVVLGLDMDEAKPRHSTNTFDTIKFHFEFTQSNKSQNTTNIGSRTNASNQVVNNNGITQQQYLMRNHTDAITDIILVTETTYPLIISADRDGVIKVVS</sequence>
<feature type="repeat" description="HEAT" evidence="9">
    <location>
        <begin position="480"/>
        <end position="512"/>
    </location>
</feature>
<evidence type="ECO:0000256" key="11">
    <source>
        <dbReference type="SAM" id="MobiDB-lite"/>
    </source>
</evidence>
<keyword evidence="4" id="KW-0808">Transferase</keyword>
<dbReference type="PROSITE" id="PS50011">
    <property type="entry name" value="PROTEIN_KINASE_DOM"/>
    <property type="match status" value="1"/>
</dbReference>
<dbReference type="InterPro" id="IPR055231">
    <property type="entry name" value="2AA_helical"/>
</dbReference>
<name>A0A8H7RIY0_9FUNG</name>
<feature type="repeat" description="WD" evidence="10">
    <location>
        <begin position="1395"/>
        <end position="1427"/>
    </location>
</feature>
<dbReference type="PANTHER" id="PTHR17583:SF0">
    <property type="entry name" value="PHOSPHOINOSITIDE 3-KINASE REGULATORY SUBUNIT 4"/>
    <property type="match status" value="1"/>
</dbReference>
<dbReference type="PANTHER" id="PTHR17583">
    <property type="entry name" value="PHOSPHOINOSITIDE 3-KINASE REGULATORY SUBUNIT 4"/>
    <property type="match status" value="1"/>
</dbReference>
<evidence type="ECO:0000313" key="14">
    <source>
        <dbReference type="Proteomes" id="UP000603453"/>
    </source>
</evidence>
<dbReference type="SMART" id="SM00220">
    <property type="entry name" value="S_TKc"/>
    <property type="match status" value="1"/>
</dbReference>
<gene>
    <name evidence="13" type="ORF">INT47_002438</name>
</gene>
<dbReference type="PROSITE" id="PS00108">
    <property type="entry name" value="PROTEIN_KINASE_ST"/>
    <property type="match status" value="1"/>
</dbReference>
<dbReference type="SUPFAM" id="SSF48371">
    <property type="entry name" value="ARM repeat"/>
    <property type="match status" value="1"/>
</dbReference>
<dbReference type="GO" id="GO:0004674">
    <property type="term" value="F:protein serine/threonine kinase activity"/>
    <property type="evidence" value="ECO:0007669"/>
    <property type="project" value="UniProtKB-KW"/>
</dbReference>
<keyword evidence="2" id="KW-0723">Serine/threonine-protein kinase</keyword>
<dbReference type="Gene3D" id="1.10.510.10">
    <property type="entry name" value="Transferase(Phosphotransferase) domain 1"/>
    <property type="match status" value="1"/>
</dbReference>
<evidence type="ECO:0000256" key="7">
    <source>
        <dbReference type="ARBA" id="ARBA00022777"/>
    </source>
</evidence>
<feature type="repeat" description="WD" evidence="10">
    <location>
        <begin position="1114"/>
        <end position="1146"/>
    </location>
</feature>
<comment type="caution">
    <text evidence="13">The sequence shown here is derived from an EMBL/GenBank/DDBJ whole genome shotgun (WGS) entry which is preliminary data.</text>
</comment>
<evidence type="ECO:0000256" key="9">
    <source>
        <dbReference type="PROSITE-ProRule" id="PRU00103"/>
    </source>
</evidence>
<dbReference type="CDD" id="cd13980">
    <property type="entry name" value="STKc_Vps15"/>
    <property type="match status" value="1"/>
</dbReference>
<dbReference type="InterPro" id="IPR000719">
    <property type="entry name" value="Prot_kinase_dom"/>
</dbReference>